<proteinExistence type="predicted"/>
<name>U9UTF9_RHIID</name>
<sequence>MCVGFSFATLINNEFQKPVVPYHLYFIIIEHFICFLRARLKKIRGFSLSNLLYI</sequence>
<reference evidence="1" key="1">
    <citation type="submission" date="2013-07" db="EMBL/GenBank/DDBJ databases">
        <title>The genome of an arbuscular mycorrhizal fungus provides insights into the evolution of the oldest plant symbiosis.</title>
        <authorList>
            <consortium name="DOE Joint Genome Institute"/>
            <person name="Tisserant E."/>
            <person name="Malbreil M."/>
            <person name="Kuo A."/>
            <person name="Kohler A."/>
            <person name="Symeonidi A."/>
            <person name="Balestrini R."/>
            <person name="Charron P."/>
            <person name="Duensing N."/>
            <person name="Frei-dit-Frey N."/>
            <person name="Gianinazzi-Pearson V."/>
            <person name="Gilbert B."/>
            <person name="Handa Y."/>
            <person name="Hijri M."/>
            <person name="Kaul R."/>
            <person name="Kawaguchi M."/>
            <person name="Krajinski F."/>
            <person name="Lammers P."/>
            <person name="Lapierre D."/>
            <person name="Masclaux F.G."/>
            <person name="Murat C."/>
            <person name="Morin E."/>
            <person name="Ndikumana S."/>
            <person name="Pagni M."/>
            <person name="Petitpierre D."/>
            <person name="Requena N."/>
            <person name="Rosikiewicz P."/>
            <person name="Riley R."/>
            <person name="Saito K."/>
            <person name="San Clemente H."/>
            <person name="Shapiro H."/>
            <person name="van Tuinen D."/>
            <person name="Becard G."/>
            <person name="Bonfante P."/>
            <person name="Paszkowski U."/>
            <person name="Shachar-Hill Y."/>
            <person name="Young J.P."/>
            <person name="Sanders I.R."/>
            <person name="Henrissat B."/>
            <person name="Rensing S.A."/>
            <person name="Grigoriev I.V."/>
            <person name="Corradi N."/>
            <person name="Roux C."/>
            <person name="Martin F."/>
        </authorList>
    </citation>
    <scope>NUCLEOTIDE SEQUENCE</scope>
    <source>
        <strain evidence="1">DAOM 197198</strain>
    </source>
</reference>
<gene>
    <name evidence="1" type="ORF">GLOINDRAFT_342047</name>
</gene>
<accession>U9UTF9</accession>
<organism evidence="1">
    <name type="scientific">Rhizophagus irregularis (strain DAOM 181602 / DAOM 197198 / MUCL 43194)</name>
    <name type="common">Arbuscular mycorrhizal fungus</name>
    <name type="synonym">Glomus intraradices</name>
    <dbReference type="NCBI Taxonomy" id="747089"/>
    <lineage>
        <taxon>Eukaryota</taxon>
        <taxon>Fungi</taxon>
        <taxon>Fungi incertae sedis</taxon>
        <taxon>Mucoromycota</taxon>
        <taxon>Glomeromycotina</taxon>
        <taxon>Glomeromycetes</taxon>
        <taxon>Glomerales</taxon>
        <taxon>Glomeraceae</taxon>
        <taxon>Rhizophagus</taxon>
    </lineage>
</organism>
<protein>
    <submittedName>
        <fullName evidence="1">Uncharacterized protein</fullName>
    </submittedName>
</protein>
<dbReference type="EMBL" id="KI274562">
    <property type="protein sequence ID" value="ESA23694.1"/>
    <property type="molecule type" value="Genomic_DNA"/>
</dbReference>
<dbReference type="HOGENOM" id="CLU_3051464_0_0_1"/>
<dbReference type="AlphaFoldDB" id="U9UTF9"/>
<evidence type="ECO:0000313" key="1">
    <source>
        <dbReference type="EMBL" id="ESA23694.1"/>
    </source>
</evidence>